<gene>
    <name evidence="2" type="ORF">IW256_004087</name>
</gene>
<evidence type="ECO:0000313" key="3">
    <source>
        <dbReference type="Proteomes" id="UP000614047"/>
    </source>
</evidence>
<keyword evidence="3" id="KW-1185">Reference proteome</keyword>
<comment type="caution">
    <text evidence="2">The sequence shown here is derived from an EMBL/GenBank/DDBJ whole genome shotgun (WGS) entry which is preliminary data.</text>
</comment>
<protein>
    <submittedName>
        <fullName evidence="2">Uncharacterized protein</fullName>
    </submittedName>
</protein>
<dbReference type="Proteomes" id="UP000614047">
    <property type="component" value="Unassembled WGS sequence"/>
</dbReference>
<proteinExistence type="predicted"/>
<feature type="region of interest" description="Disordered" evidence="1">
    <location>
        <begin position="1"/>
        <end position="70"/>
    </location>
</feature>
<accession>A0A931GRQ5</accession>
<organism evidence="2 3">
    <name type="scientific">Actinomadura viridis</name>
    <dbReference type="NCBI Taxonomy" id="58110"/>
    <lineage>
        <taxon>Bacteria</taxon>
        <taxon>Bacillati</taxon>
        <taxon>Actinomycetota</taxon>
        <taxon>Actinomycetes</taxon>
        <taxon>Streptosporangiales</taxon>
        <taxon>Thermomonosporaceae</taxon>
        <taxon>Actinomadura</taxon>
    </lineage>
</organism>
<evidence type="ECO:0000256" key="1">
    <source>
        <dbReference type="SAM" id="MobiDB-lite"/>
    </source>
</evidence>
<dbReference type="RefSeq" id="WP_197012509.1">
    <property type="nucleotide sequence ID" value="NZ_BAABES010000010.1"/>
</dbReference>
<reference evidence="2" key="1">
    <citation type="submission" date="2020-11" db="EMBL/GenBank/DDBJ databases">
        <title>Sequencing the genomes of 1000 actinobacteria strains.</title>
        <authorList>
            <person name="Klenk H.-P."/>
        </authorList>
    </citation>
    <scope>NUCLEOTIDE SEQUENCE</scope>
    <source>
        <strain evidence="2">DSM 43175</strain>
    </source>
</reference>
<feature type="compositionally biased region" description="Polar residues" evidence="1">
    <location>
        <begin position="1"/>
        <end position="14"/>
    </location>
</feature>
<dbReference type="AlphaFoldDB" id="A0A931GRQ5"/>
<evidence type="ECO:0000313" key="2">
    <source>
        <dbReference type="EMBL" id="MBG6089974.1"/>
    </source>
</evidence>
<dbReference type="EMBL" id="JADOUA010000001">
    <property type="protein sequence ID" value="MBG6089974.1"/>
    <property type="molecule type" value="Genomic_DNA"/>
</dbReference>
<name>A0A931GRQ5_9ACTN</name>
<sequence length="70" mass="6923">MTPESAATTVTSQDPPVPPAGAAPFPGPDQGLAQGPARTAPRPQGPDGMSALTDLAQQTRTDQDGGPTDG</sequence>
<feature type="compositionally biased region" description="Pro residues" evidence="1">
    <location>
        <begin position="15"/>
        <end position="27"/>
    </location>
</feature>